<dbReference type="AlphaFoldDB" id="A0A4Q1AXJ7"/>
<organism evidence="3 4">
    <name type="scientific">Halarcobacter ebronensis</name>
    <dbReference type="NCBI Taxonomy" id="1462615"/>
    <lineage>
        <taxon>Bacteria</taxon>
        <taxon>Pseudomonadati</taxon>
        <taxon>Campylobacterota</taxon>
        <taxon>Epsilonproteobacteria</taxon>
        <taxon>Campylobacterales</taxon>
        <taxon>Arcobacteraceae</taxon>
        <taxon>Halarcobacter</taxon>
    </lineage>
</organism>
<dbReference type="RefSeq" id="WP_129086494.1">
    <property type="nucleotide sequence ID" value="NZ_CP053836.1"/>
</dbReference>
<feature type="domain" description="AB hydrolase-1" evidence="2">
    <location>
        <begin position="23"/>
        <end position="122"/>
    </location>
</feature>
<feature type="domain" description="AB hydrolase-1" evidence="2">
    <location>
        <begin position="201"/>
        <end position="257"/>
    </location>
</feature>
<keyword evidence="4" id="KW-1185">Reference proteome</keyword>
<dbReference type="PANTHER" id="PTHR43798">
    <property type="entry name" value="MONOACYLGLYCEROL LIPASE"/>
    <property type="match status" value="1"/>
</dbReference>
<dbReference type="SUPFAM" id="SSF53474">
    <property type="entry name" value="alpha/beta-Hydrolases"/>
    <property type="match status" value="1"/>
</dbReference>
<evidence type="ECO:0000313" key="4">
    <source>
        <dbReference type="Proteomes" id="UP000289758"/>
    </source>
</evidence>
<accession>A0A4Q1AXJ7</accession>
<proteinExistence type="predicted"/>
<dbReference type="Proteomes" id="UP000289758">
    <property type="component" value="Unassembled WGS sequence"/>
</dbReference>
<dbReference type="EMBL" id="PDKK01000002">
    <property type="protein sequence ID" value="RXK07616.1"/>
    <property type="molecule type" value="Genomic_DNA"/>
</dbReference>
<sequence length="272" mass="31325">MKNLTMKTSDNVNINYIMEGSGKPLLLIPGWSCSLHFFDKNIPVLSKNFKVIAMDLRGHGKSDKPDHGYRISRFAMDIKELLDYLDLEDVTIAGWSMGASILWSYLELFGNYRVSKHISIDQSPAQYFAPDWKWGQLGCYDVESYLRLCASLTYEERASAEGTVYGCMHKKPTEEEVKFLADEIMECPARVKIDIMRDHTNLDWRDFIPYISIPTLVCVAKQSQVFPWQGSAWVGENIPNAKIEFFEDCGHMLFWDDSEKFNRVVADFILDN</sequence>
<dbReference type="InterPro" id="IPR000073">
    <property type="entry name" value="AB_hydrolase_1"/>
</dbReference>
<evidence type="ECO:0000256" key="1">
    <source>
        <dbReference type="ARBA" id="ARBA00022801"/>
    </source>
</evidence>
<reference evidence="3 4" key="1">
    <citation type="submission" date="2017-10" db="EMBL/GenBank/DDBJ databases">
        <title>Genomics of the genus Arcobacter.</title>
        <authorList>
            <person name="Perez-Cataluna A."/>
            <person name="Figueras M.J."/>
        </authorList>
    </citation>
    <scope>NUCLEOTIDE SEQUENCE [LARGE SCALE GENOMIC DNA]</scope>
    <source>
        <strain evidence="3 4">CECT 8441</strain>
    </source>
</reference>
<dbReference type="InterPro" id="IPR029058">
    <property type="entry name" value="AB_hydrolase_fold"/>
</dbReference>
<keyword evidence="1 3" id="KW-0378">Hydrolase</keyword>
<gene>
    <name evidence="3" type="ORF">CRV07_03910</name>
</gene>
<name>A0A4Q1AXJ7_9BACT</name>
<comment type="caution">
    <text evidence="3">The sequence shown here is derived from an EMBL/GenBank/DDBJ whole genome shotgun (WGS) entry which is preliminary data.</text>
</comment>
<dbReference type="GO" id="GO:0016020">
    <property type="term" value="C:membrane"/>
    <property type="evidence" value="ECO:0007669"/>
    <property type="project" value="TreeGrafter"/>
</dbReference>
<dbReference type="PRINTS" id="PR00111">
    <property type="entry name" value="ABHYDROLASE"/>
</dbReference>
<dbReference type="GO" id="GO:0016787">
    <property type="term" value="F:hydrolase activity"/>
    <property type="evidence" value="ECO:0007669"/>
    <property type="project" value="UniProtKB-KW"/>
</dbReference>
<dbReference type="Gene3D" id="3.40.50.1820">
    <property type="entry name" value="alpha/beta hydrolase"/>
    <property type="match status" value="1"/>
</dbReference>
<dbReference type="OrthoDB" id="5338718at2"/>
<protein>
    <submittedName>
        <fullName evidence="3">Alpha/beta hydrolase</fullName>
    </submittedName>
</protein>
<dbReference type="Pfam" id="PF00561">
    <property type="entry name" value="Abhydrolase_1"/>
    <property type="match status" value="2"/>
</dbReference>
<evidence type="ECO:0000313" key="3">
    <source>
        <dbReference type="EMBL" id="RXK07616.1"/>
    </source>
</evidence>
<evidence type="ECO:0000259" key="2">
    <source>
        <dbReference type="Pfam" id="PF00561"/>
    </source>
</evidence>
<dbReference type="InterPro" id="IPR050266">
    <property type="entry name" value="AB_hydrolase_sf"/>
</dbReference>
<dbReference type="PANTHER" id="PTHR43798:SF31">
    <property type="entry name" value="AB HYDROLASE SUPERFAMILY PROTEIN YCLE"/>
    <property type="match status" value="1"/>
</dbReference>